<dbReference type="Proteomes" id="UP000186136">
    <property type="component" value="Unassembled WGS sequence"/>
</dbReference>
<sequence>MAVVQAVQERMFPSVSGQELLDEKDNHEQHREAAGDEVADAETHVSAADYTRGGNDQRLRAAKYRDRAIPWSEKL</sequence>
<dbReference type="AlphaFoldDB" id="A0A1Q2YB13"/>
<feature type="region of interest" description="Disordered" evidence="1">
    <location>
        <begin position="14"/>
        <end position="54"/>
    </location>
</feature>
<evidence type="ECO:0000256" key="1">
    <source>
        <dbReference type="SAM" id="MobiDB-lite"/>
    </source>
</evidence>
<protein>
    <submittedName>
        <fullName evidence="2">Uncharacterized protein</fullName>
    </submittedName>
</protein>
<organism evidence="2 3">
    <name type="scientific">Pichia membranifaciens</name>
    <dbReference type="NCBI Taxonomy" id="4926"/>
    <lineage>
        <taxon>Eukaryota</taxon>
        <taxon>Fungi</taxon>
        <taxon>Dikarya</taxon>
        <taxon>Ascomycota</taxon>
        <taxon>Saccharomycotina</taxon>
        <taxon>Pichiomycetes</taxon>
        <taxon>Pichiales</taxon>
        <taxon>Pichiaceae</taxon>
        <taxon>Pichia</taxon>
    </lineage>
</organism>
<accession>A0A1Q2YB13</accession>
<name>A0A1Q2YB13_9ASCO</name>
<proteinExistence type="predicted"/>
<gene>
    <name evidence="2" type="ORF">PMKS-000174</name>
</gene>
<evidence type="ECO:0000313" key="2">
    <source>
        <dbReference type="EMBL" id="GAV26719.1"/>
    </source>
</evidence>
<evidence type="ECO:0000313" key="3">
    <source>
        <dbReference type="Proteomes" id="UP000186136"/>
    </source>
</evidence>
<keyword evidence="3" id="KW-1185">Reference proteome</keyword>
<comment type="caution">
    <text evidence="2">The sequence shown here is derived from an EMBL/GenBank/DDBJ whole genome shotgun (WGS) entry which is preliminary data.</text>
</comment>
<dbReference type="EMBL" id="BDGI01000002">
    <property type="protein sequence ID" value="GAV26719.1"/>
    <property type="molecule type" value="Genomic_DNA"/>
</dbReference>
<reference evidence="2 3" key="1">
    <citation type="submission" date="2016-08" db="EMBL/GenBank/DDBJ databases">
        <title>Whole genome shotgun sequence of Pichia membranifaciens KS47-1.</title>
        <authorList>
            <person name="Konishi M."/>
            <person name="Ishida M."/>
            <person name="Arakawa T."/>
            <person name="Kato Y."/>
            <person name="Horiuchi J."/>
        </authorList>
    </citation>
    <scope>NUCLEOTIDE SEQUENCE [LARGE SCALE GENOMIC DNA]</scope>
    <source>
        <strain evidence="2 3">KS47-1</strain>
    </source>
</reference>
<feature type="compositionally biased region" description="Basic and acidic residues" evidence="1">
    <location>
        <begin position="21"/>
        <end position="34"/>
    </location>
</feature>